<feature type="compositionally biased region" description="Polar residues" evidence="5">
    <location>
        <begin position="43"/>
        <end position="61"/>
    </location>
</feature>
<dbReference type="GO" id="GO:0032259">
    <property type="term" value="P:methylation"/>
    <property type="evidence" value="ECO:0007669"/>
    <property type="project" value="UniProtKB-KW"/>
</dbReference>
<dbReference type="InterPro" id="IPR029063">
    <property type="entry name" value="SAM-dependent_MTases_sf"/>
</dbReference>
<evidence type="ECO:0000256" key="5">
    <source>
        <dbReference type="SAM" id="MobiDB-lite"/>
    </source>
</evidence>
<dbReference type="AlphaFoldDB" id="A0A2G7G2G1"/>
<accession>A0A2G7G2G1</accession>
<dbReference type="InterPro" id="IPR036388">
    <property type="entry name" value="WH-like_DNA-bd_sf"/>
</dbReference>
<dbReference type="EMBL" id="NEXV01000205">
    <property type="protein sequence ID" value="PIG86993.1"/>
    <property type="molecule type" value="Genomic_DNA"/>
</dbReference>
<keyword evidence="2 7" id="KW-0808">Transferase</keyword>
<evidence type="ECO:0000313" key="8">
    <source>
        <dbReference type="Proteomes" id="UP000231358"/>
    </source>
</evidence>
<evidence type="ECO:0000256" key="1">
    <source>
        <dbReference type="ARBA" id="ARBA00022603"/>
    </source>
</evidence>
<comment type="similarity">
    <text evidence="4">Belongs to the class I-like SAM-binding methyltransferase superfamily. Cation-independent O-methyltransferase family.</text>
</comment>
<dbReference type="PANTHER" id="PTHR43712:SF5">
    <property type="entry name" value="O-METHYLTRANSFERASE ASQN-RELATED"/>
    <property type="match status" value="1"/>
</dbReference>
<proteinExistence type="inferred from homology"/>
<dbReference type="STRING" id="656916.A0A2G7G2G1"/>
<feature type="region of interest" description="Disordered" evidence="5">
    <location>
        <begin position="19"/>
        <end position="105"/>
    </location>
</feature>
<evidence type="ECO:0000313" key="7">
    <source>
        <dbReference type="EMBL" id="PIG86993.1"/>
    </source>
</evidence>
<dbReference type="Gene3D" id="3.40.50.150">
    <property type="entry name" value="Vaccinia Virus protein VP39"/>
    <property type="match status" value="1"/>
</dbReference>
<feature type="domain" description="O-methyltransferase C-terminal" evidence="6">
    <location>
        <begin position="403"/>
        <end position="579"/>
    </location>
</feature>
<dbReference type="Proteomes" id="UP000231358">
    <property type="component" value="Unassembled WGS sequence"/>
</dbReference>
<evidence type="ECO:0000256" key="4">
    <source>
        <dbReference type="ARBA" id="ARBA00038277"/>
    </source>
</evidence>
<evidence type="ECO:0000256" key="3">
    <source>
        <dbReference type="ARBA" id="ARBA00022691"/>
    </source>
</evidence>
<feature type="compositionally biased region" description="Polar residues" evidence="5">
    <location>
        <begin position="19"/>
        <end position="28"/>
    </location>
</feature>
<dbReference type="SUPFAM" id="SSF46785">
    <property type="entry name" value="Winged helix' DNA-binding domain"/>
    <property type="match status" value="1"/>
</dbReference>
<sequence length="607" mass="67054">MGHTPKDAIERWIDNVSTELQSSSTTSANDKRAGQSWLDDIQATAQRKQSYPDSSMAQPNPQKRPRPENSDNVPPSVGPFRDDISLAPSFTQSTSSRRSSSPIRVKAQLATATPKVVVVHGSADPGCIEAKSLLSFLTSEDSTPWQANTDLIKKISLASSRFATELRSEGSQTESVYPKYLPPYTAKDTFNPKIDLVIGLPKEAWKEEYERAGIDAFGRDLSHVDHPHTGEGLLGLGVEVKPLDGNLIEPQDESSQRANDARENVIEACRKMLALVTSPAEMLKEMALIDRQNLASLQIINHYQIASVVPLNGNIPISELANKCGLPVDILRRILRQAMTYGAFSEPEPGRIAQTDVSKEIPRYWLKDIDGEYTCAYQIAHDTKDTWWSSASKRPELIENYGKYMALITSGGAHDVSYVLKGFAWEKLGDAIVVDVGGADGFVGIRLAEEYPNLAVIVEDSLGLKDSADDNIPQHLKSRVVFLPHSFFKPQSALSRDADVFLLRHILHDWNDNACRTILQALAASMKPGASILVAEQILQNPGAASWQRERVMRALDMQMMIQFGSKERAYEDWDALFMSVNPPLEIVGCVHPAGSADSFMELKKRA</sequence>
<evidence type="ECO:0000259" key="6">
    <source>
        <dbReference type="Pfam" id="PF00891"/>
    </source>
</evidence>
<dbReference type="Pfam" id="PF00891">
    <property type="entry name" value="Methyltransf_2"/>
    <property type="match status" value="1"/>
</dbReference>
<comment type="caution">
    <text evidence="7">The sequence shown here is derived from an EMBL/GenBank/DDBJ whole genome shotgun (WGS) entry which is preliminary data.</text>
</comment>
<name>A0A2G7G2G1_9EURO</name>
<keyword evidence="3" id="KW-0949">S-adenosyl-L-methionine</keyword>
<gene>
    <name evidence="7" type="ORF">AARAC_004736</name>
</gene>
<dbReference type="SUPFAM" id="SSF53335">
    <property type="entry name" value="S-adenosyl-L-methionine-dependent methyltransferases"/>
    <property type="match status" value="1"/>
</dbReference>
<keyword evidence="1 7" id="KW-0489">Methyltransferase</keyword>
<evidence type="ECO:0000256" key="2">
    <source>
        <dbReference type="ARBA" id="ARBA00022679"/>
    </source>
</evidence>
<organism evidence="7 8">
    <name type="scientific">Aspergillus arachidicola</name>
    <dbReference type="NCBI Taxonomy" id="656916"/>
    <lineage>
        <taxon>Eukaryota</taxon>
        <taxon>Fungi</taxon>
        <taxon>Dikarya</taxon>
        <taxon>Ascomycota</taxon>
        <taxon>Pezizomycotina</taxon>
        <taxon>Eurotiomycetes</taxon>
        <taxon>Eurotiomycetidae</taxon>
        <taxon>Eurotiales</taxon>
        <taxon>Aspergillaceae</taxon>
        <taxon>Aspergillus</taxon>
        <taxon>Aspergillus subgen. Circumdati</taxon>
    </lineage>
</organism>
<dbReference type="PROSITE" id="PS51683">
    <property type="entry name" value="SAM_OMT_II"/>
    <property type="match status" value="1"/>
</dbReference>
<feature type="compositionally biased region" description="Low complexity" evidence="5">
    <location>
        <begin position="89"/>
        <end position="101"/>
    </location>
</feature>
<protein>
    <submittedName>
        <fullName evidence="7">O-methyltransferase</fullName>
    </submittedName>
</protein>
<dbReference type="GO" id="GO:0044550">
    <property type="term" value="P:secondary metabolite biosynthetic process"/>
    <property type="evidence" value="ECO:0007669"/>
    <property type="project" value="UniProtKB-ARBA"/>
</dbReference>
<dbReference type="InterPro" id="IPR001077">
    <property type="entry name" value="COMT_C"/>
</dbReference>
<dbReference type="InterPro" id="IPR016461">
    <property type="entry name" value="COMT-like"/>
</dbReference>
<keyword evidence="8" id="KW-1185">Reference proteome</keyword>
<reference evidence="7 8" key="1">
    <citation type="submission" date="2017-05" db="EMBL/GenBank/DDBJ databases">
        <title>Genome sequence for an aflatoxigenic pathogen of Argentinian peanut, Aspergillus arachidicola.</title>
        <authorList>
            <person name="Moore G."/>
            <person name="Beltz S.B."/>
            <person name="Mack B.M."/>
        </authorList>
    </citation>
    <scope>NUCLEOTIDE SEQUENCE [LARGE SCALE GENOMIC DNA]</scope>
    <source>
        <strain evidence="7 8">CBS 117610</strain>
    </source>
</reference>
<dbReference type="Gene3D" id="1.10.10.10">
    <property type="entry name" value="Winged helix-like DNA-binding domain superfamily/Winged helix DNA-binding domain"/>
    <property type="match status" value="1"/>
</dbReference>
<dbReference type="PANTHER" id="PTHR43712">
    <property type="entry name" value="PUTATIVE (AFU_ORTHOLOGUE AFUA_4G14580)-RELATED"/>
    <property type="match status" value="1"/>
</dbReference>
<dbReference type="GO" id="GO:0008171">
    <property type="term" value="F:O-methyltransferase activity"/>
    <property type="evidence" value="ECO:0007669"/>
    <property type="project" value="InterPro"/>
</dbReference>
<dbReference type="InterPro" id="IPR036390">
    <property type="entry name" value="WH_DNA-bd_sf"/>
</dbReference>